<gene>
    <name evidence="4" type="ORF">AJ85_09835</name>
    <name evidence="3" type="ORF">BALCAV_0220860</name>
</gene>
<organism evidence="3 5">
    <name type="scientific">Alkalihalobacillus alcalophilus ATCC 27647 = CGMCC 1.3604</name>
    <dbReference type="NCBI Taxonomy" id="1218173"/>
    <lineage>
        <taxon>Bacteria</taxon>
        <taxon>Bacillati</taxon>
        <taxon>Bacillota</taxon>
        <taxon>Bacilli</taxon>
        <taxon>Bacillales</taxon>
        <taxon>Bacillaceae</taxon>
        <taxon>Alkalihalobacillus</taxon>
    </lineage>
</organism>
<dbReference type="EMBL" id="ALPT02000112">
    <property type="protein sequence ID" value="KGA95699.1"/>
    <property type="molecule type" value="Genomic_DNA"/>
</dbReference>
<dbReference type="OrthoDB" id="1683445at2"/>
<comment type="caution">
    <text evidence="3">The sequence shown here is derived from an EMBL/GenBank/DDBJ whole genome shotgun (WGS) entry which is preliminary data.</text>
</comment>
<dbReference type="Gene3D" id="2.40.50.140">
    <property type="entry name" value="Nucleic acid-binding proteins"/>
    <property type="match status" value="1"/>
</dbReference>
<feature type="transmembrane region" description="Helical" evidence="1">
    <location>
        <begin position="64"/>
        <end position="90"/>
    </location>
</feature>
<dbReference type="AlphaFoldDB" id="A0A094WD60"/>
<dbReference type="InterPro" id="IPR058653">
    <property type="entry name" value="NfeD2_TM"/>
</dbReference>
<dbReference type="STRING" id="1218173.BALCAV_0220860"/>
<evidence type="ECO:0000313" key="3">
    <source>
        <dbReference type="EMBL" id="KGA95699.1"/>
    </source>
</evidence>
<proteinExistence type="predicted"/>
<keyword evidence="1" id="KW-0472">Membrane</keyword>
<evidence type="ECO:0000313" key="6">
    <source>
        <dbReference type="Proteomes" id="UP000297014"/>
    </source>
</evidence>
<reference evidence="4 6" key="2">
    <citation type="submission" date="2014-01" db="EMBL/GenBank/DDBJ databases">
        <title>Draft genome sequencing of Bacillus alcalophilus CGMCC 1.3604.</title>
        <authorList>
            <person name="Yang J."/>
            <person name="Diao L."/>
            <person name="Yang S."/>
        </authorList>
    </citation>
    <scope>NUCLEOTIDE SEQUENCE [LARGE SCALE GENOMIC DNA]</scope>
    <source>
        <strain evidence="4 6">CGMCC 1.3604</strain>
    </source>
</reference>
<dbReference type="RefSeq" id="WP_003321582.1">
    <property type="nucleotide sequence ID" value="NZ_ALPT02000112.1"/>
</dbReference>
<feature type="transmembrane region" description="Helical" evidence="1">
    <location>
        <begin position="32"/>
        <end position="58"/>
    </location>
</feature>
<dbReference type="eggNOG" id="COG1585">
    <property type="taxonomic scope" value="Bacteria"/>
</dbReference>
<reference evidence="3 5" key="1">
    <citation type="journal article" date="2014" name="Genome Announc.">
        <title>Draft Genome Sequence of Bacillus alcalophilus AV1934, a Classic Alkaliphile Isolated from Human Feces in 1934.</title>
        <authorList>
            <person name="Attie O."/>
            <person name="Jayaprakash A."/>
            <person name="Shah H."/>
            <person name="Paulsen I.T."/>
            <person name="Morino M."/>
            <person name="Takahashi Y."/>
            <person name="Narumi I."/>
            <person name="Sachidanandam R."/>
            <person name="Satoh K."/>
            <person name="Ito M."/>
            <person name="Krulwich T.A."/>
        </authorList>
    </citation>
    <scope>NUCLEOTIDE SEQUENCE [LARGE SCALE GENOMIC DNA]</scope>
    <source>
        <strain evidence="3 5">AV1934</strain>
    </source>
</reference>
<dbReference type="Proteomes" id="UP000297014">
    <property type="component" value="Unassembled WGS sequence"/>
</dbReference>
<sequence length="174" mass="19001">MEDIQQIYFIGLIIGAAITILYLLLSDFLDAIFGFLDGIFNPVLVLSFLTFFCASGYLLEYLPINSFVIIAISIGVALLLVTLLNVFILVPLSNAEATLGYSEDDLRGRIAEVIISIPEDGFGEIMIRDHSGHISRSAKSFEGPAIVSGTEVIVIDIQAGILYVAERENEQLDV</sequence>
<feature type="domain" description="Membrane protein NfeD2 N-terminal transmembrane" evidence="2">
    <location>
        <begin position="1"/>
        <end position="96"/>
    </location>
</feature>
<protein>
    <submittedName>
        <fullName evidence="3">Membrane protein</fullName>
    </submittedName>
</protein>
<feature type="transmembrane region" description="Helical" evidence="1">
    <location>
        <begin position="6"/>
        <end position="25"/>
    </location>
</feature>
<evidence type="ECO:0000313" key="4">
    <source>
        <dbReference type="EMBL" id="THG90591.1"/>
    </source>
</evidence>
<name>A0A094WD60_ALKAL</name>
<dbReference type="EMBL" id="JALP01000132">
    <property type="protein sequence ID" value="THG90591.1"/>
    <property type="molecule type" value="Genomic_DNA"/>
</dbReference>
<keyword evidence="1" id="KW-1133">Transmembrane helix</keyword>
<dbReference type="Proteomes" id="UP000002754">
    <property type="component" value="Unassembled WGS sequence"/>
</dbReference>
<evidence type="ECO:0000256" key="1">
    <source>
        <dbReference type="SAM" id="Phobius"/>
    </source>
</evidence>
<keyword evidence="1" id="KW-0812">Transmembrane</keyword>
<accession>A0A094WD60</accession>
<dbReference type="Pfam" id="PF25842">
    <property type="entry name" value="NfeD_TM"/>
    <property type="match status" value="1"/>
</dbReference>
<dbReference type="InterPro" id="IPR012340">
    <property type="entry name" value="NA-bd_OB-fold"/>
</dbReference>
<evidence type="ECO:0000259" key="2">
    <source>
        <dbReference type="Pfam" id="PF25842"/>
    </source>
</evidence>
<evidence type="ECO:0000313" key="5">
    <source>
        <dbReference type="Proteomes" id="UP000002754"/>
    </source>
</evidence>
<keyword evidence="5" id="KW-1185">Reference proteome</keyword>